<proteinExistence type="predicted"/>
<feature type="transmembrane region" description="Helical" evidence="2">
    <location>
        <begin position="169"/>
        <end position="189"/>
    </location>
</feature>
<organism evidence="4 5">
    <name type="scientific">Pallidibacillus thermolactis</name>
    <dbReference type="NCBI Taxonomy" id="251051"/>
    <lineage>
        <taxon>Bacteria</taxon>
        <taxon>Bacillati</taxon>
        <taxon>Bacillota</taxon>
        <taxon>Bacilli</taxon>
        <taxon>Bacillales</taxon>
        <taxon>Bacillaceae</taxon>
        <taxon>Pallidibacillus</taxon>
    </lineage>
</organism>
<keyword evidence="2" id="KW-1133">Transmembrane helix</keyword>
<evidence type="ECO:0000313" key="4">
    <source>
        <dbReference type="EMBL" id="MCU9593349.1"/>
    </source>
</evidence>
<feature type="transmembrane region" description="Helical" evidence="2">
    <location>
        <begin position="6"/>
        <end position="23"/>
    </location>
</feature>
<keyword evidence="2" id="KW-0812">Transmembrane</keyword>
<dbReference type="RefSeq" id="WP_173662261.1">
    <property type="nucleotide sequence ID" value="NZ_JAOUSE010000004.1"/>
</dbReference>
<sequence>MKKVYIYFMAIIMFTFICFIPFFEQVKAIDRKVYDEAGILSHREVAELESLATELGEKWDTDFLILTTNETNGLYIKDYMANFYDEKIDEQGLSKWNATILSLDMKHRDVYLSAFYKGKLYIDEKRIDQILDEVTPYLSNGNYYEAFREYLYQVNDYMGREPAKWYLQWWFQILVSLGIGAIVVVGLALNVGGRVTVTSRTYLDTKKSRVLQEKDRYIRTVVTKQKKPSQKSSGSGGGTTPGGHSFSGGGRKF</sequence>
<dbReference type="InterPro" id="IPR007621">
    <property type="entry name" value="TPM_dom"/>
</dbReference>
<feature type="region of interest" description="Disordered" evidence="1">
    <location>
        <begin position="222"/>
        <end position="253"/>
    </location>
</feature>
<feature type="domain" description="TPM" evidence="3">
    <location>
        <begin position="33"/>
        <end position="156"/>
    </location>
</feature>
<keyword evidence="5" id="KW-1185">Reference proteome</keyword>
<name>A0ABT2WCE7_9BACI</name>
<dbReference type="EMBL" id="JAOUSE010000004">
    <property type="protein sequence ID" value="MCU9593349.1"/>
    <property type="molecule type" value="Genomic_DNA"/>
</dbReference>
<evidence type="ECO:0000259" key="3">
    <source>
        <dbReference type="Pfam" id="PF04536"/>
    </source>
</evidence>
<protein>
    <submittedName>
        <fullName evidence="4">TPM domain-containing protein</fullName>
    </submittedName>
</protein>
<dbReference type="Proteomes" id="UP001208656">
    <property type="component" value="Unassembled WGS sequence"/>
</dbReference>
<feature type="compositionally biased region" description="Gly residues" evidence="1">
    <location>
        <begin position="234"/>
        <end position="253"/>
    </location>
</feature>
<dbReference type="Pfam" id="PF04536">
    <property type="entry name" value="TPM_phosphatase"/>
    <property type="match status" value="1"/>
</dbReference>
<dbReference type="Gene3D" id="3.10.310.50">
    <property type="match status" value="1"/>
</dbReference>
<gene>
    <name evidence="4" type="ORF">OEV82_02615</name>
</gene>
<evidence type="ECO:0000313" key="5">
    <source>
        <dbReference type="Proteomes" id="UP001208656"/>
    </source>
</evidence>
<keyword evidence="2" id="KW-0472">Membrane</keyword>
<accession>A0ABT2WCE7</accession>
<evidence type="ECO:0000256" key="2">
    <source>
        <dbReference type="SAM" id="Phobius"/>
    </source>
</evidence>
<reference evidence="4 5" key="1">
    <citation type="submission" date="2022-10" db="EMBL/GenBank/DDBJ databases">
        <title>Description of Fervidibacillus gen. nov. in the family Fervidibacillaceae fam. nov. with two species, Fervidibacillus albus sp. nov., and Fervidibacillus halotolerans sp. nov., isolated from tidal flat sediments.</title>
        <authorList>
            <person name="Kwon K.K."/>
            <person name="Yang S.-H."/>
        </authorList>
    </citation>
    <scope>NUCLEOTIDE SEQUENCE [LARGE SCALE GENOMIC DNA]</scope>
    <source>
        <strain evidence="4 5">DSM 23332</strain>
    </source>
</reference>
<evidence type="ECO:0000256" key="1">
    <source>
        <dbReference type="SAM" id="MobiDB-lite"/>
    </source>
</evidence>
<comment type="caution">
    <text evidence="4">The sequence shown here is derived from an EMBL/GenBank/DDBJ whole genome shotgun (WGS) entry which is preliminary data.</text>
</comment>